<evidence type="ECO:0000256" key="2">
    <source>
        <dbReference type="ARBA" id="ARBA00022670"/>
    </source>
</evidence>
<comment type="cofactor">
    <cofactor evidence="7">
        <name>Zn(2+)</name>
        <dbReference type="ChEBI" id="CHEBI:29105"/>
    </cofactor>
    <text evidence="7">Binds 1 zinc ion.</text>
</comment>
<dbReference type="InterPro" id="IPR024077">
    <property type="entry name" value="Neurolysin/TOP_dom2"/>
</dbReference>
<gene>
    <name evidence="9" type="primary">LgM4147LRVhigh.26.01250.01540</name>
    <name evidence="9" type="ORF">BN36_2639490</name>
</gene>
<protein>
    <submittedName>
        <fullName evidence="9">Thimet oligopeptidase,putative,metallo-peptidase, Clan MA(E), Family M3</fullName>
    </submittedName>
</protein>
<dbReference type="GO" id="GO:0004222">
    <property type="term" value="F:metalloendopeptidase activity"/>
    <property type="evidence" value="ECO:0007669"/>
    <property type="project" value="InterPro"/>
</dbReference>
<evidence type="ECO:0000313" key="9">
    <source>
        <dbReference type="EMBL" id="CCM16443.1"/>
    </source>
</evidence>
<proteinExistence type="inferred from homology"/>
<dbReference type="Pfam" id="PF01432">
    <property type="entry name" value="Peptidase_M3"/>
    <property type="match status" value="1"/>
</dbReference>
<dbReference type="InterPro" id="IPR024079">
    <property type="entry name" value="MetalloPept_cat_dom_sf"/>
</dbReference>
<evidence type="ECO:0000256" key="7">
    <source>
        <dbReference type="RuleBase" id="RU003435"/>
    </source>
</evidence>
<dbReference type="PANTHER" id="PTHR11804:SF84">
    <property type="entry name" value="SACCHAROLYSIN"/>
    <property type="match status" value="1"/>
</dbReference>
<evidence type="ECO:0000259" key="8">
    <source>
        <dbReference type="Pfam" id="PF01432"/>
    </source>
</evidence>
<accession>A0A1E1IYQ9</accession>
<dbReference type="GO" id="GO:0006518">
    <property type="term" value="P:peptide metabolic process"/>
    <property type="evidence" value="ECO:0007669"/>
    <property type="project" value="TreeGrafter"/>
</dbReference>
<evidence type="ECO:0000256" key="6">
    <source>
        <dbReference type="ARBA" id="ARBA00023049"/>
    </source>
</evidence>
<evidence type="ECO:0000256" key="1">
    <source>
        <dbReference type="ARBA" id="ARBA00006040"/>
    </source>
</evidence>
<dbReference type="Gene3D" id="3.40.390.10">
    <property type="entry name" value="Collagenase (Catalytic Domain)"/>
    <property type="match status" value="1"/>
</dbReference>
<dbReference type="FunFam" id="3.40.390.10:FF:000074">
    <property type="entry name" value="Metalloprotease"/>
    <property type="match status" value="1"/>
</dbReference>
<dbReference type="InterPro" id="IPR045090">
    <property type="entry name" value="Pept_M3A_M3B"/>
</dbReference>
<evidence type="ECO:0000256" key="5">
    <source>
        <dbReference type="ARBA" id="ARBA00022833"/>
    </source>
</evidence>
<name>A0A1E1IYQ9_LEIGU</name>
<dbReference type="Gene3D" id="1.10.1370.10">
    <property type="entry name" value="Neurolysin, domain 3"/>
    <property type="match status" value="1"/>
</dbReference>
<dbReference type="InterPro" id="IPR001567">
    <property type="entry name" value="Pept_M3A_M3B_dom"/>
</dbReference>
<sequence length="685" mass="76940">MACTPIFANISAVEKCAALFPKTVAACEDLVKAATHRAEQSLSKIYSITAADRTFSNTARPVDIAAAELDVSASLLSVMASVSPSKEVRDEANKCVVELETFAIDNFESNRKLYSALKEVCAAPAYKAEYANGKAPRECTYWMEEQLADYRRKGMELPEEEFQKVVQLQKELTSLCTVFQQNISEDKTEVYFSMDALKGVPESVLSGLPRTEAGECTLKMDYPTYHAVMKNCEVASTRQVMARAFTNRAYPANDKVLRDIIEKRHQLAVILGYPSFAHLYISDKMAKTPETAQVFVDELIPKVQKKWAAEAELLKKHLHPSCSLSPAGEVQAYDVPFMINQIKKTLLNVSETEIQEYFPMDATVKALFDIYQSFFDVTFLQVDNGSELWHSDTKTLEVKDNKSGCVLGYIILDLFPREGKYSHACCHSVVPPVLLNEGGSDFSPALAVVIANFPAATAERPALFLHDDVETFFHEFGHAIHSLMGRTRMATFAGTHVKRDFVELPSQMLEEWLWEPEILQNITSHYKTKEALPRALIDAKVASKNAFSGRDTLRQLQFATYSLQIFGLPFSTQPHDDLNTTQLFYDIEPRVMPGLSYEHNTHFESAFGHLTGYAAGYYGYMWSKVFALDLFEYIRSRNGLLDPKMGRHYINCIIGVGGSQDPNDMLTKFLGREPNNEAFLRNIGV</sequence>
<dbReference type="SUPFAM" id="SSF55486">
    <property type="entry name" value="Metalloproteases ('zincins'), catalytic domain"/>
    <property type="match status" value="1"/>
</dbReference>
<dbReference type="GO" id="GO:0006508">
    <property type="term" value="P:proteolysis"/>
    <property type="evidence" value="ECO:0007669"/>
    <property type="project" value="UniProtKB-KW"/>
</dbReference>
<dbReference type="GO" id="GO:0046872">
    <property type="term" value="F:metal ion binding"/>
    <property type="evidence" value="ECO:0007669"/>
    <property type="project" value="UniProtKB-UniRule"/>
</dbReference>
<organism evidence="9">
    <name type="scientific">Leishmania guyanensis</name>
    <dbReference type="NCBI Taxonomy" id="5670"/>
    <lineage>
        <taxon>Eukaryota</taxon>
        <taxon>Discoba</taxon>
        <taxon>Euglenozoa</taxon>
        <taxon>Kinetoplastea</taxon>
        <taxon>Metakinetoplastina</taxon>
        <taxon>Trypanosomatida</taxon>
        <taxon>Trypanosomatidae</taxon>
        <taxon>Leishmaniinae</taxon>
        <taxon>Leishmania</taxon>
        <taxon>Leishmania guyanensis species complex</taxon>
    </lineage>
</organism>
<dbReference type="PANTHER" id="PTHR11804">
    <property type="entry name" value="PROTEASE M3 THIMET OLIGOPEPTIDASE-RELATED"/>
    <property type="match status" value="1"/>
</dbReference>
<comment type="similarity">
    <text evidence="1 7">Belongs to the peptidase M3 family.</text>
</comment>
<dbReference type="AlphaFoldDB" id="A0A1E1IYQ9"/>
<reference evidence="9" key="1">
    <citation type="submission" date="2012-08" db="EMBL/GenBank/DDBJ databases">
        <title>Comparative genomics of metastatic and non-metastatic Leishmania guyanensis provides insights into polygenic factors involved in Leishmania RNA virus infection.</title>
        <authorList>
            <person name="Smith D."/>
            <person name="Hertz-Fowler C."/>
            <person name="Martin R."/>
            <person name="Dickens N."/>
            <person name="Fasel N."/>
            <person name="Falquet L."/>
            <person name="Beverley S."/>
            <person name="Zangger H."/>
            <person name="Calderon-Copete S."/>
            <person name="Mottram J."/>
            <person name="Xenarios I."/>
        </authorList>
    </citation>
    <scope>NUCLEOTIDE SEQUENCE</scope>
    <source>
        <strain evidence="9">MHOM/BR/75/M4147/SSU:IR2SAT-LUC</strain>
    </source>
</reference>
<dbReference type="InterPro" id="IPR024080">
    <property type="entry name" value="Neurolysin/TOP_N"/>
</dbReference>
<dbReference type="Gene3D" id="1.20.1050.40">
    <property type="entry name" value="Endopeptidase. Chain P, domain 1"/>
    <property type="match status" value="1"/>
</dbReference>
<keyword evidence="5 7" id="KW-0862">Zinc</keyword>
<feature type="domain" description="Peptidase M3A/M3B catalytic" evidence="8">
    <location>
        <begin position="228"/>
        <end position="684"/>
    </location>
</feature>
<dbReference type="CDD" id="cd06455">
    <property type="entry name" value="M3A_TOP"/>
    <property type="match status" value="1"/>
</dbReference>
<keyword evidence="3 7" id="KW-0479">Metal-binding</keyword>
<dbReference type="EMBL" id="CALQ01001058">
    <property type="protein sequence ID" value="CCM16443.1"/>
    <property type="molecule type" value="Genomic_DNA"/>
</dbReference>
<evidence type="ECO:0000256" key="3">
    <source>
        <dbReference type="ARBA" id="ARBA00022723"/>
    </source>
</evidence>
<keyword evidence="2 7" id="KW-0645">Protease</keyword>
<evidence type="ECO:0000256" key="4">
    <source>
        <dbReference type="ARBA" id="ARBA00022801"/>
    </source>
</evidence>
<keyword evidence="6 7" id="KW-0482">Metalloprotease</keyword>
<keyword evidence="4 7" id="KW-0378">Hydrolase</keyword>